<gene>
    <name evidence="1" type="ORF">V4C55_30990</name>
</gene>
<organism evidence="1 2">
    <name type="scientific">Paraburkholderia sabiae</name>
    <dbReference type="NCBI Taxonomy" id="273251"/>
    <lineage>
        <taxon>Bacteria</taxon>
        <taxon>Pseudomonadati</taxon>
        <taxon>Pseudomonadota</taxon>
        <taxon>Betaproteobacteria</taxon>
        <taxon>Burkholderiales</taxon>
        <taxon>Burkholderiaceae</taxon>
        <taxon>Paraburkholderia</taxon>
    </lineage>
</organism>
<dbReference type="EMBL" id="JAZHGC010000032">
    <property type="protein sequence ID" value="MEM5290160.1"/>
    <property type="molecule type" value="Genomic_DNA"/>
</dbReference>
<accession>A0ABU9QL00</accession>
<sequence length="59" mass="6029">MDTGFKGVEARPDAGALVDACAMLGIGLTVDLARQLGIDLGAAFGTQAGVLPSIVERWL</sequence>
<name>A0ABU9QL00_9BURK</name>
<dbReference type="RefSeq" id="WP_201649133.1">
    <property type="nucleotide sequence ID" value="NZ_CAJHCS010000004.1"/>
</dbReference>
<comment type="caution">
    <text evidence="1">The sequence shown here is derived from an EMBL/GenBank/DDBJ whole genome shotgun (WGS) entry which is preliminary data.</text>
</comment>
<evidence type="ECO:0000313" key="2">
    <source>
        <dbReference type="Proteomes" id="UP001494588"/>
    </source>
</evidence>
<keyword evidence="2" id="KW-1185">Reference proteome</keyword>
<protein>
    <submittedName>
        <fullName evidence="1">Uncharacterized protein</fullName>
    </submittedName>
</protein>
<proteinExistence type="predicted"/>
<reference evidence="1 2" key="1">
    <citation type="submission" date="2024-01" db="EMBL/GenBank/DDBJ databases">
        <title>The diversity of rhizobia nodulating Mimosa spp. in eleven states of Brazil covering several biomes is determined by host plant, location, and edaphic factors.</title>
        <authorList>
            <person name="Rouws L."/>
            <person name="Barauna A."/>
            <person name="Beukes C."/>
            <person name="De Faria S.M."/>
            <person name="Gross E."/>
            <person name="Dos Reis Junior F.B."/>
            <person name="Simon M."/>
            <person name="Maluk M."/>
            <person name="Odee D.W."/>
            <person name="Kenicer G."/>
            <person name="Young J.P.W."/>
            <person name="Reis V.M."/>
            <person name="Zilli J."/>
            <person name="James E.K."/>
        </authorList>
    </citation>
    <scope>NUCLEOTIDE SEQUENCE [LARGE SCALE GENOMIC DNA]</scope>
    <source>
        <strain evidence="1 2">JPY77</strain>
    </source>
</reference>
<dbReference type="Proteomes" id="UP001494588">
    <property type="component" value="Unassembled WGS sequence"/>
</dbReference>
<evidence type="ECO:0000313" key="1">
    <source>
        <dbReference type="EMBL" id="MEM5290160.1"/>
    </source>
</evidence>